<reference evidence="4 5" key="1">
    <citation type="journal article" date="2010" name="Stand. Genomic Sci.">
        <title>Complete genome sequence of Brachyspira murdochii type strain (56-150).</title>
        <authorList>
            <person name="Pati A."/>
            <person name="Sikorski J."/>
            <person name="Gronow S."/>
            <person name="Munk C."/>
            <person name="Lapidus A."/>
            <person name="Copeland A."/>
            <person name="Glavina Del Tio T."/>
            <person name="Nolan M."/>
            <person name="Lucas S."/>
            <person name="Chen F."/>
            <person name="Tice H."/>
            <person name="Cheng J.F."/>
            <person name="Han C."/>
            <person name="Detter J.C."/>
            <person name="Bruce D."/>
            <person name="Tapia R."/>
            <person name="Goodwin L."/>
            <person name="Pitluck S."/>
            <person name="Liolios K."/>
            <person name="Ivanova N."/>
            <person name="Mavromatis K."/>
            <person name="Mikhailova N."/>
            <person name="Chen A."/>
            <person name="Palaniappan K."/>
            <person name="Land M."/>
            <person name="Hauser L."/>
            <person name="Chang Y.J."/>
            <person name="Jeffries C.D."/>
            <person name="Spring S."/>
            <person name="Rohde M."/>
            <person name="Goker M."/>
            <person name="Bristow J."/>
            <person name="Eisen J.A."/>
            <person name="Markowitz V."/>
            <person name="Hugenholtz P."/>
            <person name="Kyrpides N.C."/>
            <person name="Klenk H.P."/>
        </authorList>
    </citation>
    <scope>NUCLEOTIDE SEQUENCE [LARGE SCALE GENOMIC DNA]</scope>
    <source>
        <strain evidence="5">ATCC 51284 / DSM 12563 / 56-150</strain>
    </source>
</reference>
<feature type="transmembrane region" description="Helical" evidence="2">
    <location>
        <begin position="7"/>
        <end position="31"/>
    </location>
</feature>
<keyword evidence="2" id="KW-1133">Transmembrane helix</keyword>
<dbReference type="STRING" id="526224.Bmur_0889"/>
<keyword evidence="2" id="KW-0472">Membrane</keyword>
<dbReference type="OrthoDB" id="9790048at2"/>
<protein>
    <recommendedName>
        <fullName evidence="3">PBP domain-containing protein</fullName>
    </recommendedName>
</protein>
<dbReference type="InterPro" id="IPR024370">
    <property type="entry name" value="PBP_domain"/>
</dbReference>
<dbReference type="PANTHER" id="PTHR30570:SF1">
    <property type="entry name" value="PHOSPHATE-BINDING PROTEIN PSTS"/>
    <property type="match status" value="1"/>
</dbReference>
<gene>
    <name evidence="4" type="ordered locus">Bmur_0889</name>
</gene>
<dbReference type="EMBL" id="CP001959">
    <property type="protein sequence ID" value="ADG70988.1"/>
    <property type="molecule type" value="Genomic_DNA"/>
</dbReference>
<evidence type="ECO:0000259" key="3">
    <source>
        <dbReference type="Pfam" id="PF12849"/>
    </source>
</evidence>
<dbReference type="Proteomes" id="UP000001915">
    <property type="component" value="Chromosome"/>
</dbReference>
<feature type="domain" description="PBP" evidence="3">
    <location>
        <begin position="224"/>
        <end position="428"/>
    </location>
</feature>
<dbReference type="eggNOG" id="COG0226">
    <property type="taxonomic scope" value="Bacteria"/>
</dbReference>
<evidence type="ECO:0000256" key="2">
    <source>
        <dbReference type="SAM" id="Phobius"/>
    </source>
</evidence>
<keyword evidence="1" id="KW-0732">Signal</keyword>
<dbReference type="SUPFAM" id="SSF53850">
    <property type="entry name" value="Periplasmic binding protein-like II"/>
    <property type="match status" value="1"/>
</dbReference>
<dbReference type="PANTHER" id="PTHR30570">
    <property type="entry name" value="PERIPLASMIC PHOSPHATE BINDING COMPONENT OF PHOSPHATE ABC TRANSPORTER"/>
    <property type="match status" value="1"/>
</dbReference>
<dbReference type="HOGENOM" id="CLU_026228_4_0_12"/>
<dbReference type="AlphaFoldDB" id="D5U8G5"/>
<dbReference type="Pfam" id="PF12849">
    <property type="entry name" value="PBP_like_2"/>
    <property type="match status" value="1"/>
</dbReference>
<sequence>MNTKTLINIFAVILIPISILLIFISSIIMIISDYVMITYYLMIAASIVFIINSIMLFIKNNYKTFTIIFSLTFVFSLIIIFINIIYIYNNRDINFKEVNNYVIADLYYPFTDIRNTNSKVVKLTNESSLIITNNFPRLDGEIEFFPIYSAFADAVYKITVTNNKYTNMFLKQVPFEEYMLTNDDGTIETIYDRATNSNYDTAYVLCSTIYYNTYKSFLYDNVYKNLINGKVDIVFVNAPSNKDIEMAKTNNIDFILIPIGKEAFVFFVNSQNKIDNLSKENIKDIYTGKINNWKEVGGDNMKIRAYQMDNIGKWQITFTNFMASMNAENSIMKPDTKIGFDLNSGFTENVKEYRNRKNAIGYSFLFNIHEMINNNEIKTLAIDNIKPNKENIQNGSYTLSTTFYAATTKRALEENPNVQKLIDFILSEQGQYLVEETGYTPIIN</sequence>
<evidence type="ECO:0000256" key="1">
    <source>
        <dbReference type="ARBA" id="ARBA00022729"/>
    </source>
</evidence>
<proteinExistence type="predicted"/>
<evidence type="ECO:0000313" key="4">
    <source>
        <dbReference type="EMBL" id="ADG70988.1"/>
    </source>
</evidence>
<name>D5U8G5_BRAM5</name>
<feature type="transmembrane region" description="Helical" evidence="2">
    <location>
        <begin position="65"/>
        <end position="88"/>
    </location>
</feature>
<organism evidence="4 5">
    <name type="scientific">Brachyspira murdochii (strain ATCC 51284 / DSM 12563 / 56-150)</name>
    <name type="common">Serpulina murdochii</name>
    <dbReference type="NCBI Taxonomy" id="526224"/>
    <lineage>
        <taxon>Bacteria</taxon>
        <taxon>Pseudomonadati</taxon>
        <taxon>Spirochaetota</taxon>
        <taxon>Spirochaetia</taxon>
        <taxon>Brachyspirales</taxon>
        <taxon>Brachyspiraceae</taxon>
        <taxon>Brachyspira</taxon>
    </lineage>
</organism>
<dbReference type="Gene3D" id="3.40.190.10">
    <property type="entry name" value="Periplasmic binding protein-like II"/>
    <property type="match status" value="2"/>
</dbReference>
<evidence type="ECO:0000313" key="5">
    <source>
        <dbReference type="Proteomes" id="UP000001915"/>
    </source>
</evidence>
<dbReference type="RefSeq" id="WP_013113414.1">
    <property type="nucleotide sequence ID" value="NC_014150.1"/>
</dbReference>
<dbReference type="KEGG" id="brm:Bmur_0889"/>
<accession>D5U8G5</accession>
<keyword evidence="2" id="KW-0812">Transmembrane</keyword>
<dbReference type="InterPro" id="IPR050811">
    <property type="entry name" value="Phosphate_ABC_transporter"/>
</dbReference>
<feature type="transmembrane region" description="Helical" evidence="2">
    <location>
        <begin position="37"/>
        <end position="58"/>
    </location>
</feature>